<dbReference type="Pfam" id="PF12710">
    <property type="entry name" value="HAD"/>
    <property type="match status" value="1"/>
</dbReference>
<evidence type="ECO:0000313" key="1">
    <source>
        <dbReference type="EMBL" id="MBW8190098.1"/>
    </source>
</evidence>
<dbReference type="EMBL" id="JAHZSS010000003">
    <property type="protein sequence ID" value="MBW8190098.1"/>
    <property type="molecule type" value="Genomic_DNA"/>
</dbReference>
<name>A0ABS7ECP1_9GAMM</name>
<comment type="caution">
    <text evidence="1">The sequence shown here is derived from an EMBL/GenBank/DDBJ whole genome shotgun (WGS) entry which is preliminary data.</text>
</comment>
<evidence type="ECO:0000313" key="2">
    <source>
        <dbReference type="Proteomes" id="UP001166251"/>
    </source>
</evidence>
<dbReference type="InterPro" id="IPR023214">
    <property type="entry name" value="HAD_sf"/>
</dbReference>
<dbReference type="SUPFAM" id="SSF56784">
    <property type="entry name" value="HAD-like"/>
    <property type="match status" value="1"/>
</dbReference>
<organism evidence="1 2">
    <name type="scientific">Neiella holothuriorum</name>
    <dbReference type="NCBI Taxonomy" id="2870530"/>
    <lineage>
        <taxon>Bacteria</taxon>
        <taxon>Pseudomonadati</taxon>
        <taxon>Pseudomonadota</taxon>
        <taxon>Gammaproteobacteria</taxon>
        <taxon>Alteromonadales</taxon>
        <taxon>Echinimonadaceae</taxon>
        <taxon>Neiella</taxon>
    </lineage>
</organism>
<accession>A0ABS7ECP1</accession>
<keyword evidence="2" id="KW-1185">Reference proteome</keyword>
<dbReference type="RefSeq" id="WP_220102791.1">
    <property type="nucleotide sequence ID" value="NZ_JAHZSS010000003.1"/>
</dbReference>
<dbReference type="InterPro" id="IPR036412">
    <property type="entry name" value="HAD-like_sf"/>
</dbReference>
<gene>
    <name evidence="1" type="ORF">K0504_03540</name>
</gene>
<protein>
    <submittedName>
        <fullName evidence="1">Haloacid dehalogenase-like hydrolase</fullName>
    </submittedName>
</protein>
<sequence length="344" mass="38369">MSLMNDLVIDKQRASRLPMAAAWCIKLSLMFVLMASGALQASELSLWQGDAKARITGFINAVSDPKSPSYVAPAERVAVIDNNGTMWAEQPASPQLLFAMAQAQNMVNENPELLNQPVFKAANNNDLETLRSQGITGLLQLFIATHVGLPIAEFEARVSRWIATAKNPKTNQLHTDMTYLPMLELLALLRKHDFDIWLATSGSAGFVRAWSEQVYAIPPDRVIASELRTEYRVLNGRPSLIHMPEVGFINSKGNKVVAINERIGRRPILAIGNSDHDIAMLEWTTSGEGKRLGILIHHTDSKREFAYDKDAYAATLDEGLATAKQQDWLVVDMKQDWTQVFKWQ</sequence>
<reference evidence="1" key="1">
    <citation type="submission" date="2021-07" db="EMBL/GenBank/DDBJ databases">
        <title>Neiella marina sp. nov., isolated from the intestinal content of sea cucumber Apostichopus japonicus.</title>
        <authorList>
            <person name="Bai X."/>
        </authorList>
    </citation>
    <scope>NUCLEOTIDE SEQUENCE</scope>
    <source>
        <strain evidence="1">126</strain>
    </source>
</reference>
<proteinExistence type="predicted"/>
<dbReference type="Gene3D" id="3.40.50.1000">
    <property type="entry name" value="HAD superfamily/HAD-like"/>
    <property type="match status" value="1"/>
</dbReference>
<dbReference type="Proteomes" id="UP001166251">
    <property type="component" value="Unassembled WGS sequence"/>
</dbReference>